<keyword evidence="1" id="KW-0732">Signal</keyword>
<name>A0A5C0VJX4_9SPHI</name>
<dbReference type="KEGG" id="pej:FYC62_16125"/>
<accession>A0A5C0VJX4</accession>
<evidence type="ECO:0000313" key="3">
    <source>
        <dbReference type="EMBL" id="QEK53028.1"/>
    </source>
</evidence>
<reference evidence="3 4" key="1">
    <citation type="submission" date="2019-08" db="EMBL/GenBank/DDBJ databases">
        <title>Pedobacter sp. nov., isolated from Han river, South Korea.</title>
        <authorList>
            <person name="Lee D.-H."/>
            <person name="Kim Y.-S."/>
            <person name="Hwang E.-M."/>
            <person name="Le Tran T.C."/>
            <person name="Cha C.-J."/>
        </authorList>
    </citation>
    <scope>NUCLEOTIDE SEQUENCE [LARGE SCALE GENOMIC DNA]</scope>
    <source>
        <strain evidence="3 4">CJ43</strain>
    </source>
</reference>
<proteinExistence type="predicted"/>
<evidence type="ECO:0000259" key="2">
    <source>
        <dbReference type="Pfam" id="PF13568"/>
    </source>
</evidence>
<dbReference type="RefSeq" id="WP_039450127.1">
    <property type="nucleotide sequence ID" value="NZ_CP043329.1"/>
</dbReference>
<dbReference type="Proteomes" id="UP000323653">
    <property type="component" value="Chromosome"/>
</dbReference>
<dbReference type="Pfam" id="PF13568">
    <property type="entry name" value="OMP_b-brl_2"/>
    <property type="match status" value="1"/>
</dbReference>
<evidence type="ECO:0000313" key="4">
    <source>
        <dbReference type="Proteomes" id="UP000323653"/>
    </source>
</evidence>
<dbReference type="EMBL" id="CP043329">
    <property type="protein sequence ID" value="QEK53028.1"/>
    <property type="molecule type" value="Genomic_DNA"/>
</dbReference>
<dbReference type="InterPro" id="IPR025665">
    <property type="entry name" value="Beta-barrel_OMP_2"/>
</dbReference>
<evidence type="ECO:0000256" key="1">
    <source>
        <dbReference type="SAM" id="SignalP"/>
    </source>
</evidence>
<organism evidence="3 4">
    <name type="scientific">Pedobacter aquae</name>
    <dbReference type="NCBI Taxonomy" id="2605747"/>
    <lineage>
        <taxon>Bacteria</taxon>
        <taxon>Pseudomonadati</taxon>
        <taxon>Bacteroidota</taxon>
        <taxon>Sphingobacteriia</taxon>
        <taxon>Sphingobacteriales</taxon>
        <taxon>Sphingobacteriaceae</taxon>
        <taxon>Pedobacter</taxon>
    </lineage>
</organism>
<sequence length="213" mass="23338">MKKILFLFPFLFLSFYVLAQDEEEPAFKLGLTAHPTLGWVKSDIDNIDGKGVRLGFSYGLLADINFADNYAFSTGLKLTTINGRTETVVGTTNSEQVFKLQYIEIPAKLKLLTNDHNGVRFFGEFGLGNGLNIKAKQDNTSTITADNADNRDIYNETAFYRGSIIMGAGAEISTTGRTKILAGLSFDNGFTDIKKGDGSLKNAYIGINIGVFF</sequence>
<protein>
    <submittedName>
        <fullName evidence="3">PorT family protein</fullName>
    </submittedName>
</protein>
<keyword evidence="4" id="KW-1185">Reference proteome</keyword>
<gene>
    <name evidence="3" type="ORF">FYC62_16125</name>
</gene>
<feature type="domain" description="Outer membrane protein beta-barrel" evidence="2">
    <location>
        <begin position="27"/>
        <end position="194"/>
    </location>
</feature>
<feature type="chain" id="PRO_5023129699" evidence="1">
    <location>
        <begin position="20"/>
        <end position="213"/>
    </location>
</feature>
<feature type="signal peptide" evidence="1">
    <location>
        <begin position="1"/>
        <end position="19"/>
    </location>
</feature>
<dbReference type="AlphaFoldDB" id="A0A5C0VJX4"/>